<proteinExistence type="predicted"/>
<organism evidence="1 2">
    <name type="scientific">Phytophthora oleae</name>
    <dbReference type="NCBI Taxonomy" id="2107226"/>
    <lineage>
        <taxon>Eukaryota</taxon>
        <taxon>Sar</taxon>
        <taxon>Stramenopiles</taxon>
        <taxon>Oomycota</taxon>
        <taxon>Peronosporomycetes</taxon>
        <taxon>Peronosporales</taxon>
        <taxon>Peronosporaceae</taxon>
        <taxon>Phytophthora</taxon>
    </lineage>
</organism>
<comment type="caution">
    <text evidence="1">The sequence shown here is derived from an EMBL/GenBank/DDBJ whole genome shotgun (WGS) entry which is preliminary data.</text>
</comment>
<dbReference type="EMBL" id="JBIMZQ010000002">
    <property type="protein sequence ID" value="KAL3673759.1"/>
    <property type="molecule type" value="Genomic_DNA"/>
</dbReference>
<reference evidence="1 2" key="1">
    <citation type="submission" date="2024-09" db="EMBL/GenBank/DDBJ databases">
        <title>Genome sequencing and assembly of Phytophthora oleae, isolate VK10A, causative agent of rot of olive drupes.</title>
        <authorList>
            <person name="Conti Taguali S."/>
            <person name="Riolo M."/>
            <person name="La Spada F."/>
            <person name="Cacciola S.O."/>
            <person name="Dionisio G."/>
        </authorList>
    </citation>
    <scope>NUCLEOTIDE SEQUENCE [LARGE SCALE GENOMIC DNA]</scope>
    <source>
        <strain evidence="1 2">VK10A</strain>
    </source>
</reference>
<accession>A0ABD3G9E5</accession>
<gene>
    <name evidence="1" type="ORF">V7S43_001454</name>
</gene>
<dbReference type="AlphaFoldDB" id="A0ABD3G9E5"/>
<dbReference type="Proteomes" id="UP001632037">
    <property type="component" value="Unassembled WGS sequence"/>
</dbReference>
<name>A0ABD3G9E5_9STRA</name>
<protein>
    <submittedName>
        <fullName evidence="1">Uncharacterized protein</fullName>
    </submittedName>
</protein>
<evidence type="ECO:0000313" key="1">
    <source>
        <dbReference type="EMBL" id="KAL3673759.1"/>
    </source>
</evidence>
<keyword evidence="2" id="KW-1185">Reference proteome</keyword>
<evidence type="ECO:0000313" key="2">
    <source>
        <dbReference type="Proteomes" id="UP001632037"/>
    </source>
</evidence>
<sequence>MFMSNTQTPEEHASFPLDHIRSYVIGVFLDVPKDILDFAYREWRRDDQLVPIMEGVPACGLRFWKDPPYRQLSPVARAKMLGKYVAQSSTDYFGSLKVREAEEDLVLDYGALSAPLKYYADEGNKRVFVWDYKPAPLLIEATKRDRKFELEIGVVFRQA</sequence>